<comment type="subcellular location">
    <subcellularLocation>
        <location evidence="1 4">Nucleus</location>
    </subcellularLocation>
</comment>
<protein>
    <recommendedName>
        <fullName evidence="9">Pipsqueak</fullName>
    </recommendedName>
</protein>
<comment type="caution">
    <text evidence="8">The sequence shown here is derived from an EMBL/GenBank/DDBJ whole genome shotgun (WGS) entry which is preliminary data.</text>
</comment>
<dbReference type="Gene3D" id="1.10.10.60">
    <property type="entry name" value="Homeodomain-like"/>
    <property type="match status" value="4"/>
</dbReference>
<dbReference type="Pfam" id="PF00651">
    <property type="entry name" value="BTB"/>
    <property type="match status" value="1"/>
</dbReference>
<keyword evidence="2 4" id="KW-0238">DNA-binding</keyword>
<feature type="region of interest" description="Disordered" evidence="5">
    <location>
        <begin position="399"/>
        <end position="418"/>
    </location>
</feature>
<dbReference type="InterPro" id="IPR000210">
    <property type="entry name" value="BTB/POZ_dom"/>
</dbReference>
<dbReference type="PANTHER" id="PTHR23110">
    <property type="entry name" value="BTB DOMAIN TRANSCRIPTION FACTOR"/>
    <property type="match status" value="1"/>
</dbReference>
<dbReference type="EMBL" id="JARGDH010000004">
    <property type="protein sequence ID" value="KAL0270590.1"/>
    <property type="molecule type" value="Genomic_DNA"/>
</dbReference>
<evidence type="ECO:0000256" key="2">
    <source>
        <dbReference type="ARBA" id="ARBA00023125"/>
    </source>
</evidence>
<feature type="DNA-binding region" description="H-T-H motif" evidence="4">
    <location>
        <begin position="507"/>
        <end position="527"/>
    </location>
</feature>
<evidence type="ECO:0000256" key="5">
    <source>
        <dbReference type="SAM" id="MobiDB-lite"/>
    </source>
</evidence>
<feature type="region of interest" description="Disordered" evidence="5">
    <location>
        <begin position="209"/>
        <end position="248"/>
    </location>
</feature>
<evidence type="ECO:0000256" key="1">
    <source>
        <dbReference type="ARBA" id="ARBA00004123"/>
    </source>
</evidence>
<dbReference type="InterPro" id="IPR011333">
    <property type="entry name" value="SKP1/BTB/POZ_sf"/>
</dbReference>
<dbReference type="EMBL" id="JARGDH010000004">
    <property type="protein sequence ID" value="KAL0270589.1"/>
    <property type="molecule type" value="Genomic_DNA"/>
</dbReference>
<dbReference type="AlphaFoldDB" id="A0AAW2HKU9"/>
<name>A0AAW2HKU9_9NEOP</name>
<keyword evidence="3 4" id="KW-0539">Nucleus</keyword>
<feature type="domain" description="HTH psq-type" evidence="7">
    <location>
        <begin position="533"/>
        <end position="585"/>
    </location>
</feature>
<dbReference type="PROSITE" id="PS50960">
    <property type="entry name" value="HTH_PSQ"/>
    <property type="match status" value="3"/>
</dbReference>
<evidence type="ECO:0000256" key="4">
    <source>
        <dbReference type="PROSITE-ProRule" id="PRU00320"/>
    </source>
</evidence>
<feature type="DNA-binding region" description="H-T-H motif" evidence="4">
    <location>
        <begin position="561"/>
        <end position="581"/>
    </location>
</feature>
<evidence type="ECO:0000256" key="3">
    <source>
        <dbReference type="ARBA" id="ARBA00023242"/>
    </source>
</evidence>
<gene>
    <name evidence="8" type="ORF">PYX00_007948</name>
</gene>
<feature type="domain" description="HTH psq-type" evidence="7">
    <location>
        <begin position="479"/>
        <end position="531"/>
    </location>
</feature>
<dbReference type="PROSITE" id="PS50097">
    <property type="entry name" value="BTB"/>
    <property type="match status" value="1"/>
</dbReference>
<dbReference type="SUPFAM" id="SSF54695">
    <property type="entry name" value="POZ domain"/>
    <property type="match status" value="1"/>
</dbReference>
<accession>A0AAW2HKU9</accession>
<evidence type="ECO:0000259" key="6">
    <source>
        <dbReference type="PROSITE" id="PS50097"/>
    </source>
</evidence>
<dbReference type="SUPFAM" id="SSF46689">
    <property type="entry name" value="Homeodomain-like"/>
    <property type="match status" value="4"/>
</dbReference>
<feature type="compositionally biased region" description="Basic and acidic residues" evidence="5">
    <location>
        <begin position="438"/>
        <end position="450"/>
    </location>
</feature>
<dbReference type="FunFam" id="1.10.10.60:FF:000019">
    <property type="entry name" value="Ligand-dependent corepressor isoform 1"/>
    <property type="match status" value="4"/>
</dbReference>
<proteinExistence type="predicted"/>
<dbReference type="Gene3D" id="3.30.710.10">
    <property type="entry name" value="Potassium Channel Kv1.1, Chain A"/>
    <property type="match status" value="1"/>
</dbReference>
<organism evidence="8">
    <name type="scientific">Menopon gallinae</name>
    <name type="common">poultry shaft louse</name>
    <dbReference type="NCBI Taxonomy" id="328185"/>
    <lineage>
        <taxon>Eukaryota</taxon>
        <taxon>Metazoa</taxon>
        <taxon>Ecdysozoa</taxon>
        <taxon>Arthropoda</taxon>
        <taxon>Hexapoda</taxon>
        <taxon>Insecta</taxon>
        <taxon>Pterygota</taxon>
        <taxon>Neoptera</taxon>
        <taxon>Paraneoptera</taxon>
        <taxon>Psocodea</taxon>
        <taxon>Troctomorpha</taxon>
        <taxon>Phthiraptera</taxon>
        <taxon>Amblycera</taxon>
        <taxon>Menoponidae</taxon>
        <taxon>Menopon</taxon>
    </lineage>
</organism>
<reference evidence="8" key="1">
    <citation type="journal article" date="2024" name="Gigascience">
        <title>Chromosome-level genome of the poultry shaft louse Menopon gallinae provides insight into the host-switching and adaptive evolution of parasitic lice.</title>
        <authorList>
            <person name="Xu Y."/>
            <person name="Ma L."/>
            <person name="Liu S."/>
            <person name="Liang Y."/>
            <person name="Liu Q."/>
            <person name="He Z."/>
            <person name="Tian L."/>
            <person name="Duan Y."/>
            <person name="Cai W."/>
            <person name="Li H."/>
            <person name="Song F."/>
        </authorList>
    </citation>
    <scope>NUCLEOTIDE SEQUENCE</scope>
    <source>
        <strain evidence="8">Cailab_2023a</strain>
    </source>
</reference>
<feature type="region of interest" description="Disordered" evidence="5">
    <location>
        <begin position="431"/>
        <end position="453"/>
    </location>
</feature>
<dbReference type="InterPro" id="IPR007889">
    <property type="entry name" value="HTH_Psq"/>
</dbReference>
<dbReference type="Pfam" id="PF05225">
    <property type="entry name" value="HTH_psq"/>
    <property type="match status" value="4"/>
</dbReference>
<feature type="compositionally biased region" description="Polar residues" evidence="5">
    <location>
        <begin position="209"/>
        <end position="221"/>
    </location>
</feature>
<feature type="region of interest" description="Disordered" evidence="5">
    <location>
        <begin position="362"/>
        <end position="391"/>
    </location>
</feature>
<feature type="domain" description="HTH psq-type" evidence="7">
    <location>
        <begin position="588"/>
        <end position="640"/>
    </location>
</feature>
<dbReference type="GO" id="GO:0006357">
    <property type="term" value="P:regulation of transcription by RNA polymerase II"/>
    <property type="evidence" value="ECO:0007669"/>
    <property type="project" value="TreeGrafter"/>
</dbReference>
<dbReference type="SMART" id="SM00225">
    <property type="entry name" value="BTB"/>
    <property type="match status" value="1"/>
</dbReference>
<feature type="domain" description="BTB" evidence="6">
    <location>
        <begin position="31"/>
        <end position="97"/>
    </location>
</feature>
<dbReference type="InterPro" id="IPR009057">
    <property type="entry name" value="Homeodomain-like_sf"/>
</dbReference>
<dbReference type="CDD" id="cd18315">
    <property type="entry name" value="BTB_POZ_BAB-like"/>
    <property type="match status" value="1"/>
</dbReference>
<evidence type="ECO:0008006" key="9">
    <source>
        <dbReference type="Google" id="ProtNLM"/>
    </source>
</evidence>
<sequence length="725" mass="79991">MSGQHYCLRWNNYQSNMTSVFHQLLQTESFVDVTLSCNDSSLRAHKVVLSACSSYFQKLLIQNPCNHPTIIMPSDISFNDLKVIIDFVYRGEIDVDQAQLQSLLKTADHLKIKGLCEVPDTRDAGTDSEGVRTFKGEINILGTDFQAQHVKPVNFENVVHPTGLKTSYLPAELNLNHLPKIKPSNSPPLFPNQGFVPVKQLCETKTLQQNSIDNQNNTVKRNSVKRRTSPLISPGSGRTSPTKKKKLTVDVKKSPILKDRAIQSDLSENGMNLQENGIDQITGVPSPRTASISDPVRHEPQVWRWIQSNGERVPECITVATSTEEDQKNVPVVILEQPMASMPMIVHNLPVALSPQVVVETNGSKASGHGAAENAPPDVDIPPEAQPPAPSATLVENLDLSEPNEPQPNEIGDEDNDSVKVKFETLRSVDQTGDTVDIESHISERNHEESDQSMQTMMITPELLGLLPSSSGNSVDGAESDTKGTKTWTQDDMELALDALRNHNMSLTKASATYGIPSTTLWQRAHRLGIDTPKKEGNSKNWTEDNLNSALEALRTGTISANKASKAFGIPSSTLYKIARREGIRLAAPFNAAPTTWTQDDLERALESIRSGQTSVQRASTEFGIPTGTLYGRCKREGIELSRSNPTPWSEDAMGEALEAVRVGHMSINQAAIHYNLPYSSLYGRFKRGKFDTEEGNSNNGEPGSQMMLVNYQQEMHHYHHHSNS</sequence>
<evidence type="ECO:0000313" key="8">
    <source>
        <dbReference type="EMBL" id="KAL0270590.1"/>
    </source>
</evidence>
<dbReference type="InterPro" id="IPR051095">
    <property type="entry name" value="Dros_DevTransReg"/>
</dbReference>
<dbReference type="GO" id="GO:0005634">
    <property type="term" value="C:nucleus"/>
    <property type="evidence" value="ECO:0007669"/>
    <property type="project" value="UniProtKB-SubCell"/>
</dbReference>
<dbReference type="GO" id="GO:0003677">
    <property type="term" value="F:DNA binding"/>
    <property type="evidence" value="ECO:0007669"/>
    <property type="project" value="UniProtKB-UniRule"/>
</dbReference>
<feature type="DNA-binding region" description="H-T-H motif" evidence="4">
    <location>
        <begin position="616"/>
        <end position="636"/>
    </location>
</feature>
<dbReference type="PANTHER" id="PTHR23110:SF102">
    <property type="entry name" value="PIPSQUEAK, ISOFORM O"/>
    <property type="match status" value="1"/>
</dbReference>
<evidence type="ECO:0000259" key="7">
    <source>
        <dbReference type="PROSITE" id="PS50960"/>
    </source>
</evidence>